<evidence type="ECO:0000256" key="6">
    <source>
        <dbReference type="ARBA" id="ARBA00022989"/>
    </source>
</evidence>
<dbReference type="AlphaFoldDB" id="A0A1D2MRB7"/>
<comment type="subcellular location">
    <subcellularLocation>
        <location evidence="1">Membrane</location>
        <topology evidence="1">Multi-pass membrane protein</topology>
    </subcellularLocation>
</comment>
<dbReference type="InterPro" id="IPR001204">
    <property type="entry name" value="Phos_transporter"/>
</dbReference>
<dbReference type="PANTHER" id="PTHR11101:SF80">
    <property type="entry name" value="PHOSPHATE TRANSPORTER"/>
    <property type="match status" value="1"/>
</dbReference>
<evidence type="ECO:0000256" key="2">
    <source>
        <dbReference type="ARBA" id="ARBA00009916"/>
    </source>
</evidence>
<keyword evidence="4" id="KW-0592">Phosphate transport</keyword>
<comment type="similarity">
    <text evidence="2">Belongs to the inorganic phosphate transporter (PiT) (TC 2.A.20) family.</text>
</comment>
<organism evidence="9 10">
    <name type="scientific">Orchesella cincta</name>
    <name type="common">Springtail</name>
    <name type="synonym">Podura cincta</name>
    <dbReference type="NCBI Taxonomy" id="48709"/>
    <lineage>
        <taxon>Eukaryota</taxon>
        <taxon>Metazoa</taxon>
        <taxon>Ecdysozoa</taxon>
        <taxon>Arthropoda</taxon>
        <taxon>Hexapoda</taxon>
        <taxon>Collembola</taxon>
        <taxon>Entomobryomorpha</taxon>
        <taxon>Entomobryoidea</taxon>
        <taxon>Orchesellidae</taxon>
        <taxon>Orchesellinae</taxon>
        <taxon>Orchesella</taxon>
    </lineage>
</organism>
<dbReference type="OrthoDB" id="260807at2759"/>
<dbReference type="GO" id="GO:0035435">
    <property type="term" value="P:phosphate ion transmembrane transport"/>
    <property type="evidence" value="ECO:0007669"/>
    <property type="project" value="TreeGrafter"/>
</dbReference>
<evidence type="ECO:0000256" key="5">
    <source>
        <dbReference type="ARBA" id="ARBA00022692"/>
    </source>
</evidence>
<reference evidence="9 10" key="1">
    <citation type="journal article" date="2016" name="Genome Biol. Evol.">
        <title>Gene Family Evolution Reflects Adaptation to Soil Environmental Stressors in the Genome of the Collembolan Orchesella cincta.</title>
        <authorList>
            <person name="Faddeeva-Vakhrusheva A."/>
            <person name="Derks M.F."/>
            <person name="Anvar S.Y."/>
            <person name="Agamennone V."/>
            <person name="Suring W."/>
            <person name="Smit S."/>
            <person name="van Straalen N.M."/>
            <person name="Roelofs D."/>
        </authorList>
    </citation>
    <scope>NUCLEOTIDE SEQUENCE [LARGE SCALE GENOMIC DNA]</scope>
    <source>
        <tissue evidence="9">Mixed pool</tissue>
    </source>
</reference>
<proteinExistence type="inferred from homology"/>
<dbReference type="Pfam" id="PF01384">
    <property type="entry name" value="PHO4"/>
    <property type="match status" value="1"/>
</dbReference>
<evidence type="ECO:0000256" key="3">
    <source>
        <dbReference type="ARBA" id="ARBA00022448"/>
    </source>
</evidence>
<gene>
    <name evidence="9" type="ORF">Ocin01_11321</name>
</gene>
<keyword evidence="6" id="KW-1133">Transmembrane helix</keyword>
<dbReference type="GO" id="GO:0005315">
    <property type="term" value="F:phosphate transmembrane transporter activity"/>
    <property type="evidence" value="ECO:0007669"/>
    <property type="project" value="InterPro"/>
</dbReference>
<dbReference type="EMBL" id="LJIJ01000683">
    <property type="protein sequence ID" value="ODM95354.1"/>
    <property type="molecule type" value="Genomic_DNA"/>
</dbReference>
<evidence type="ECO:0000313" key="10">
    <source>
        <dbReference type="Proteomes" id="UP000094527"/>
    </source>
</evidence>
<evidence type="ECO:0000256" key="8">
    <source>
        <dbReference type="SAM" id="MobiDB-lite"/>
    </source>
</evidence>
<evidence type="ECO:0000256" key="1">
    <source>
        <dbReference type="ARBA" id="ARBA00004141"/>
    </source>
</evidence>
<evidence type="ECO:0000313" key="9">
    <source>
        <dbReference type="EMBL" id="ODM95354.1"/>
    </source>
</evidence>
<feature type="region of interest" description="Disordered" evidence="8">
    <location>
        <begin position="1"/>
        <end position="27"/>
    </location>
</feature>
<accession>A0A1D2MRB7</accession>
<keyword evidence="7" id="KW-0472">Membrane</keyword>
<keyword evidence="10" id="KW-1185">Reference proteome</keyword>
<evidence type="ECO:0000256" key="4">
    <source>
        <dbReference type="ARBA" id="ARBA00022592"/>
    </source>
</evidence>
<dbReference type="PANTHER" id="PTHR11101">
    <property type="entry name" value="PHOSPHATE TRANSPORTER"/>
    <property type="match status" value="1"/>
</dbReference>
<dbReference type="GO" id="GO:0016020">
    <property type="term" value="C:membrane"/>
    <property type="evidence" value="ECO:0007669"/>
    <property type="project" value="UniProtKB-SubCell"/>
</dbReference>
<keyword evidence="5" id="KW-0812">Transmembrane</keyword>
<name>A0A1D2MRB7_ORCCI</name>
<evidence type="ECO:0000256" key="7">
    <source>
        <dbReference type="ARBA" id="ARBA00023136"/>
    </source>
</evidence>
<comment type="caution">
    <text evidence="9">The sequence shown here is derived from an EMBL/GenBank/DDBJ whole genome shotgun (WGS) entry which is preliminary data.</text>
</comment>
<sequence>MFTVGGVPASPGSSHDASPVSASLDDVRIKTTEPPSLQITDCSTDVDINVNVKTPYYGVVNERIADYVGKKEGKHLEVIPMDGLSPNSSAVPLIKGKSPARADESDDPDIPLLGGYSRFPDPHRRSEKFRNLKFKIVTNPHSNAIGPLIALYLVFDQGSVQQKAATPLWLLVYARVHYRDRAAITVLVASKIGLPISTTHCKVGSVVTVGQIRDKKWRRLEAIQEHNIRVVGDGAGVWWADSAADVAVDDADNGGPNNDAPGSLLLVANNSTL</sequence>
<protein>
    <submittedName>
        <fullName evidence="9">Sodium-dependent phosphate transporter 1</fullName>
    </submittedName>
</protein>
<dbReference type="Proteomes" id="UP000094527">
    <property type="component" value="Unassembled WGS sequence"/>
</dbReference>
<keyword evidence="3" id="KW-0813">Transport</keyword>